<dbReference type="PROSITE" id="PS00892">
    <property type="entry name" value="HIT_1"/>
    <property type="match status" value="1"/>
</dbReference>
<comment type="caution">
    <text evidence="5">The sequence shown here is derived from an EMBL/GenBank/DDBJ whole genome shotgun (WGS) entry which is preliminary data.</text>
</comment>
<dbReference type="CDD" id="cd01277">
    <property type="entry name" value="HINT_subgroup"/>
    <property type="match status" value="1"/>
</dbReference>
<dbReference type="InterPro" id="IPR019808">
    <property type="entry name" value="Histidine_triad_CS"/>
</dbReference>
<dbReference type="PROSITE" id="PS51084">
    <property type="entry name" value="HIT_2"/>
    <property type="match status" value="1"/>
</dbReference>
<name>A0A8H5EXJ6_9AGAR</name>
<dbReference type="InterPro" id="IPR036265">
    <property type="entry name" value="HIT-like_sf"/>
</dbReference>
<evidence type="ECO:0000256" key="2">
    <source>
        <dbReference type="PIRSR" id="PIRSR601310-3"/>
    </source>
</evidence>
<keyword evidence="6" id="KW-1185">Reference proteome</keyword>
<dbReference type="AlphaFoldDB" id="A0A8H5EXJ6"/>
<dbReference type="PANTHER" id="PTHR46648:SF1">
    <property type="entry name" value="ADENOSINE 5'-MONOPHOSPHORAMIDASE HNT1"/>
    <property type="match status" value="1"/>
</dbReference>
<dbReference type="Pfam" id="PF01230">
    <property type="entry name" value="HIT"/>
    <property type="match status" value="1"/>
</dbReference>
<dbReference type="InterPro" id="IPR001310">
    <property type="entry name" value="Histidine_triad_HIT"/>
</dbReference>
<proteinExistence type="predicted"/>
<organism evidence="5 6">
    <name type="scientific">Psilocybe cf. subviscida</name>
    <dbReference type="NCBI Taxonomy" id="2480587"/>
    <lineage>
        <taxon>Eukaryota</taxon>
        <taxon>Fungi</taxon>
        <taxon>Dikarya</taxon>
        <taxon>Basidiomycota</taxon>
        <taxon>Agaricomycotina</taxon>
        <taxon>Agaricomycetes</taxon>
        <taxon>Agaricomycetidae</taxon>
        <taxon>Agaricales</taxon>
        <taxon>Agaricineae</taxon>
        <taxon>Strophariaceae</taxon>
        <taxon>Psilocybe</taxon>
    </lineage>
</organism>
<dbReference type="Gene3D" id="3.30.428.10">
    <property type="entry name" value="HIT-like"/>
    <property type="match status" value="1"/>
</dbReference>
<dbReference type="EMBL" id="JAACJJ010000042">
    <property type="protein sequence ID" value="KAF5316124.1"/>
    <property type="molecule type" value="Genomic_DNA"/>
</dbReference>
<reference evidence="5 6" key="1">
    <citation type="journal article" date="2020" name="ISME J.">
        <title>Uncovering the hidden diversity of litter-decomposition mechanisms in mushroom-forming fungi.</title>
        <authorList>
            <person name="Floudas D."/>
            <person name="Bentzer J."/>
            <person name="Ahren D."/>
            <person name="Johansson T."/>
            <person name="Persson P."/>
            <person name="Tunlid A."/>
        </authorList>
    </citation>
    <scope>NUCLEOTIDE SEQUENCE [LARGE SCALE GENOMIC DNA]</scope>
    <source>
        <strain evidence="5 6">CBS 101986</strain>
    </source>
</reference>
<sequence length="162" mass="18107">MSSHLDDKCIFCAIINGVNMQYPVWDYLLILYSHVGKIPSFKVYETDLSYAFLDINPVADGHTLVIPKYHAKTILDLPDEHLVDIAPILKKIAKATGAEQFNVLQNNGELAFQTVGHVHFHVIPKPNAEEGIKFNLEENWPAKTVEKDVLAKTAEKIKAALA</sequence>
<dbReference type="GO" id="GO:0009117">
    <property type="term" value="P:nucleotide metabolic process"/>
    <property type="evidence" value="ECO:0007669"/>
    <property type="project" value="TreeGrafter"/>
</dbReference>
<feature type="short sequence motif" description="Histidine triad motif" evidence="2 3">
    <location>
        <begin position="117"/>
        <end position="121"/>
    </location>
</feature>
<dbReference type="OrthoDB" id="672793at2759"/>
<evidence type="ECO:0000313" key="6">
    <source>
        <dbReference type="Proteomes" id="UP000567179"/>
    </source>
</evidence>
<evidence type="ECO:0000256" key="1">
    <source>
        <dbReference type="PIRSR" id="PIRSR601310-1"/>
    </source>
</evidence>
<accession>A0A8H5EXJ6</accession>
<protein>
    <recommendedName>
        <fullName evidence="4">HIT domain-containing protein</fullName>
    </recommendedName>
</protein>
<dbReference type="InterPro" id="IPR011146">
    <property type="entry name" value="HIT-like"/>
</dbReference>
<dbReference type="InterPro" id="IPR039384">
    <property type="entry name" value="HINT"/>
</dbReference>
<dbReference type="SUPFAM" id="SSF54197">
    <property type="entry name" value="HIT-like"/>
    <property type="match status" value="1"/>
</dbReference>
<gene>
    <name evidence="5" type="ORF">D9619_006628</name>
</gene>
<evidence type="ECO:0000259" key="4">
    <source>
        <dbReference type="PROSITE" id="PS51084"/>
    </source>
</evidence>
<evidence type="ECO:0000313" key="5">
    <source>
        <dbReference type="EMBL" id="KAF5316124.1"/>
    </source>
</evidence>
<feature type="active site" description="Tele-AMP-histidine intermediate" evidence="1">
    <location>
        <position position="119"/>
    </location>
</feature>
<evidence type="ECO:0000256" key="3">
    <source>
        <dbReference type="PROSITE-ProRule" id="PRU00464"/>
    </source>
</evidence>
<dbReference type="PRINTS" id="PR00332">
    <property type="entry name" value="HISTRIAD"/>
</dbReference>
<feature type="domain" description="HIT" evidence="4">
    <location>
        <begin position="29"/>
        <end position="132"/>
    </location>
</feature>
<dbReference type="GO" id="GO:0003824">
    <property type="term" value="F:catalytic activity"/>
    <property type="evidence" value="ECO:0007669"/>
    <property type="project" value="InterPro"/>
</dbReference>
<dbReference type="PANTHER" id="PTHR46648">
    <property type="entry name" value="HIT FAMILY PROTEIN 1"/>
    <property type="match status" value="1"/>
</dbReference>
<dbReference type="Proteomes" id="UP000567179">
    <property type="component" value="Unassembled WGS sequence"/>
</dbReference>